<dbReference type="SUPFAM" id="SSF55811">
    <property type="entry name" value="Nudix"/>
    <property type="match status" value="1"/>
</dbReference>
<evidence type="ECO:0000256" key="1">
    <source>
        <dbReference type="ARBA" id="ARBA00022801"/>
    </source>
</evidence>
<dbReference type="Gene3D" id="3.90.79.10">
    <property type="entry name" value="Nucleoside Triphosphate Pyrophosphohydrolase"/>
    <property type="match status" value="1"/>
</dbReference>
<evidence type="ECO:0000313" key="5">
    <source>
        <dbReference type="Proteomes" id="UP000614216"/>
    </source>
</evidence>
<organism evidence="4 5">
    <name type="scientific">Fulvivirga marina</name>
    <dbReference type="NCBI Taxonomy" id="2494733"/>
    <lineage>
        <taxon>Bacteria</taxon>
        <taxon>Pseudomonadati</taxon>
        <taxon>Bacteroidota</taxon>
        <taxon>Cytophagia</taxon>
        <taxon>Cytophagales</taxon>
        <taxon>Fulvivirgaceae</taxon>
        <taxon>Fulvivirga</taxon>
    </lineage>
</organism>
<dbReference type="Pfam" id="PF00293">
    <property type="entry name" value="NUDIX"/>
    <property type="match status" value="1"/>
</dbReference>
<evidence type="ECO:0000313" key="4">
    <source>
        <dbReference type="EMBL" id="MBL6448685.1"/>
    </source>
</evidence>
<proteinExistence type="inferred from homology"/>
<keyword evidence="1 2" id="KW-0378">Hydrolase</keyword>
<gene>
    <name evidence="4" type="ORF">JMN32_20400</name>
</gene>
<dbReference type="Proteomes" id="UP000614216">
    <property type="component" value="Unassembled WGS sequence"/>
</dbReference>
<dbReference type="InterPro" id="IPR020476">
    <property type="entry name" value="Nudix_hydrolase"/>
</dbReference>
<evidence type="ECO:0000259" key="3">
    <source>
        <dbReference type="PROSITE" id="PS51462"/>
    </source>
</evidence>
<dbReference type="PANTHER" id="PTHR43736:SF5">
    <property type="entry name" value="NUDIX HYDROLASE DOMAIN-CONTAINING PROTEIN"/>
    <property type="match status" value="1"/>
</dbReference>
<dbReference type="PRINTS" id="PR00502">
    <property type="entry name" value="NUDIXFAMILY"/>
</dbReference>
<dbReference type="PROSITE" id="PS51462">
    <property type="entry name" value="NUDIX"/>
    <property type="match status" value="1"/>
</dbReference>
<evidence type="ECO:0000256" key="2">
    <source>
        <dbReference type="RuleBase" id="RU003476"/>
    </source>
</evidence>
<dbReference type="GO" id="GO:0016787">
    <property type="term" value="F:hydrolase activity"/>
    <property type="evidence" value="ECO:0007669"/>
    <property type="project" value="UniProtKB-KW"/>
</dbReference>
<sequence length="145" mass="16152">MPINQNIKVTADAVVFGSGENGERYLLLIQRKNEPFRENWAFPGGFVEDDEDLNIAAARELEEETGLNLPPEDFVQLGAWGKPGRDPRGRTVTVAFMIKADMSGQEVNAADDAKAVKWWPVADLPTLAFDHHDILEEALGLYNEQ</sequence>
<dbReference type="PANTHER" id="PTHR43736">
    <property type="entry name" value="ADP-RIBOSE PYROPHOSPHATASE"/>
    <property type="match status" value="1"/>
</dbReference>
<feature type="domain" description="Nudix hydrolase" evidence="3">
    <location>
        <begin position="6"/>
        <end position="142"/>
    </location>
</feature>
<dbReference type="InterPro" id="IPR000086">
    <property type="entry name" value="NUDIX_hydrolase_dom"/>
</dbReference>
<dbReference type="InterPro" id="IPR015797">
    <property type="entry name" value="NUDIX_hydrolase-like_dom_sf"/>
</dbReference>
<dbReference type="RefSeq" id="WP_202858220.1">
    <property type="nucleotide sequence ID" value="NZ_JAEUGD010000064.1"/>
</dbReference>
<dbReference type="CDD" id="cd18873">
    <property type="entry name" value="NUDIX_NadM_like"/>
    <property type="match status" value="1"/>
</dbReference>
<dbReference type="AlphaFoldDB" id="A0A937KFV2"/>
<accession>A0A937KFV2</accession>
<dbReference type="PROSITE" id="PS00893">
    <property type="entry name" value="NUDIX_BOX"/>
    <property type="match status" value="1"/>
</dbReference>
<comment type="caution">
    <text evidence="4">The sequence shown here is derived from an EMBL/GenBank/DDBJ whole genome shotgun (WGS) entry which is preliminary data.</text>
</comment>
<keyword evidence="5" id="KW-1185">Reference proteome</keyword>
<reference evidence="4" key="1">
    <citation type="submission" date="2021-01" db="EMBL/GenBank/DDBJ databases">
        <title>Fulvivirga kasyanovii gen. nov., sp nov., a novel member of the phylum Bacteroidetes isolated from seawater in a mussel farm.</title>
        <authorList>
            <person name="Zhao L.-H."/>
            <person name="Wang Z.-J."/>
        </authorList>
    </citation>
    <scope>NUCLEOTIDE SEQUENCE</scope>
    <source>
        <strain evidence="4">29W222</strain>
    </source>
</reference>
<name>A0A937KFV2_9BACT</name>
<dbReference type="EMBL" id="JAEUGD010000064">
    <property type="protein sequence ID" value="MBL6448685.1"/>
    <property type="molecule type" value="Genomic_DNA"/>
</dbReference>
<protein>
    <submittedName>
        <fullName evidence="4">NUDIX hydrolase</fullName>
    </submittedName>
</protein>
<comment type="similarity">
    <text evidence="2">Belongs to the Nudix hydrolase family.</text>
</comment>
<dbReference type="InterPro" id="IPR020084">
    <property type="entry name" value="NUDIX_hydrolase_CS"/>
</dbReference>